<dbReference type="PRINTS" id="PR00081">
    <property type="entry name" value="GDHRDH"/>
</dbReference>
<evidence type="ECO:0000256" key="5">
    <source>
        <dbReference type="ARBA" id="ARBA00040276"/>
    </source>
</evidence>
<comment type="catalytic activity">
    <reaction evidence="13">
        <text>(11R)-hydroxy-(5Z,8Z,12E,14Z)-eicosatetraenoate + NAD(+) = 11-oxo-(5Z,8Z,12E,14Z)-eicosatetraenoate + NADH + H(+)</text>
        <dbReference type="Rhea" id="RHEA:48640"/>
        <dbReference type="ChEBI" id="CHEBI:15378"/>
        <dbReference type="ChEBI" id="CHEBI:57540"/>
        <dbReference type="ChEBI" id="CHEBI:57945"/>
        <dbReference type="ChEBI" id="CHEBI:78836"/>
        <dbReference type="ChEBI" id="CHEBI:90697"/>
    </reaction>
    <physiologicalReaction direction="left-to-right" evidence="13">
        <dbReference type="Rhea" id="RHEA:48641"/>
    </physiologicalReaction>
</comment>
<dbReference type="SUPFAM" id="SSF51735">
    <property type="entry name" value="NAD(P)-binding Rossmann-fold domains"/>
    <property type="match status" value="1"/>
</dbReference>
<evidence type="ECO:0000313" key="24">
    <source>
        <dbReference type="Proteomes" id="UP000789524"/>
    </source>
</evidence>
<evidence type="ECO:0000256" key="22">
    <source>
        <dbReference type="SAM" id="Phobius"/>
    </source>
</evidence>
<evidence type="ECO:0000256" key="6">
    <source>
        <dbReference type="ARBA" id="ARBA00041812"/>
    </source>
</evidence>
<evidence type="ECO:0000256" key="3">
    <source>
        <dbReference type="ARBA" id="ARBA00038968"/>
    </source>
</evidence>
<dbReference type="PANTHER" id="PTHR44229:SF4">
    <property type="entry name" value="15-HYDROXYPROSTAGLANDIN DEHYDROGENASE [NAD(+)]"/>
    <property type="match status" value="1"/>
</dbReference>
<evidence type="ECO:0000256" key="19">
    <source>
        <dbReference type="ARBA" id="ARBA00048921"/>
    </source>
</evidence>
<keyword evidence="2" id="KW-0560">Oxidoreductase</keyword>
<dbReference type="Proteomes" id="UP000789524">
    <property type="component" value="Unassembled WGS sequence"/>
</dbReference>
<proteinExistence type="inferred from homology"/>
<evidence type="ECO:0000256" key="14">
    <source>
        <dbReference type="ARBA" id="ARBA00048170"/>
    </source>
</evidence>
<dbReference type="EC" id="1.1.1.232" evidence="4"/>
<gene>
    <name evidence="23" type="ORF">DCHRY22_LOCUS16061</name>
</gene>
<comment type="catalytic activity">
    <reaction evidence="11">
        <text>14-hydroxy-(4Z,7Z,10Z,12E,16Z,19Z)-docosahexaenoate + NAD(+) = 14-oxo-(4Z,7Z,10Z,12E,16Z,19Z)-docosahexaenoate + NADH + H(+)</text>
        <dbReference type="Rhea" id="RHEA:48952"/>
        <dbReference type="ChEBI" id="CHEBI:15378"/>
        <dbReference type="ChEBI" id="CHEBI:57540"/>
        <dbReference type="ChEBI" id="CHEBI:57945"/>
        <dbReference type="ChEBI" id="CHEBI:90866"/>
        <dbReference type="ChEBI" id="CHEBI:90867"/>
    </reaction>
    <physiologicalReaction direction="left-to-right" evidence="11">
        <dbReference type="Rhea" id="RHEA:48953"/>
    </physiologicalReaction>
</comment>
<evidence type="ECO:0000256" key="10">
    <source>
        <dbReference type="ARBA" id="ARBA00047672"/>
    </source>
</evidence>
<evidence type="ECO:0000256" key="21">
    <source>
        <dbReference type="ARBA" id="ARBA00049188"/>
    </source>
</evidence>
<dbReference type="GO" id="GO:0047034">
    <property type="term" value="F:15-hydroxyicosatetraenoate dehydrogenase activity"/>
    <property type="evidence" value="ECO:0007669"/>
    <property type="project" value="UniProtKB-EC"/>
</dbReference>
<name>A0A8J2WDS2_9NEOP</name>
<dbReference type="PANTHER" id="PTHR44229">
    <property type="entry name" value="15-HYDROXYPROSTAGLANDIN DEHYDROGENASE [NAD(+)]"/>
    <property type="match status" value="1"/>
</dbReference>
<evidence type="ECO:0000256" key="20">
    <source>
        <dbReference type="ARBA" id="ARBA00049151"/>
    </source>
</evidence>
<evidence type="ECO:0000256" key="2">
    <source>
        <dbReference type="ARBA" id="ARBA00023002"/>
    </source>
</evidence>
<comment type="catalytic activity">
    <reaction evidence="9">
        <text>prostaglandin E1 + NAD(+) = 15-oxoprostaglandin E1 + NADH + H(+)</text>
        <dbReference type="Rhea" id="RHEA:16477"/>
        <dbReference type="ChEBI" id="CHEBI:15378"/>
        <dbReference type="ChEBI" id="CHEBI:57397"/>
        <dbReference type="ChEBI" id="CHEBI:57401"/>
        <dbReference type="ChEBI" id="CHEBI:57540"/>
        <dbReference type="ChEBI" id="CHEBI:57945"/>
    </reaction>
    <physiologicalReaction direction="left-to-right" evidence="9">
        <dbReference type="Rhea" id="RHEA:16478"/>
    </physiologicalReaction>
</comment>
<comment type="catalytic activity">
    <reaction evidence="18">
        <text>prostaglandin E2 + NAD(+) = 15-oxoprostaglandin E2 + NADH + H(+)</text>
        <dbReference type="Rhea" id="RHEA:11876"/>
        <dbReference type="ChEBI" id="CHEBI:15378"/>
        <dbReference type="ChEBI" id="CHEBI:57400"/>
        <dbReference type="ChEBI" id="CHEBI:57540"/>
        <dbReference type="ChEBI" id="CHEBI:57945"/>
        <dbReference type="ChEBI" id="CHEBI:606564"/>
        <dbReference type="EC" id="1.1.1.141"/>
    </reaction>
    <physiologicalReaction direction="left-to-right" evidence="18">
        <dbReference type="Rhea" id="RHEA:11877"/>
    </physiologicalReaction>
</comment>
<evidence type="ECO:0000256" key="15">
    <source>
        <dbReference type="ARBA" id="ARBA00048393"/>
    </source>
</evidence>
<dbReference type="AlphaFoldDB" id="A0A8J2WDS2"/>
<accession>A0A8J2WDS2</accession>
<comment type="catalytic activity">
    <reaction evidence="14">
        <text>resolvin D1 + NAD(+) = 17-oxoresolvin D1 + NADH + H(+)</text>
        <dbReference type="Rhea" id="RHEA:50128"/>
        <dbReference type="ChEBI" id="CHEBI:15378"/>
        <dbReference type="ChEBI" id="CHEBI:57540"/>
        <dbReference type="ChEBI" id="CHEBI:57945"/>
        <dbReference type="ChEBI" id="CHEBI:132079"/>
        <dbReference type="ChEBI" id="CHEBI:132081"/>
    </reaction>
    <physiologicalReaction direction="left-to-right" evidence="14">
        <dbReference type="Rhea" id="RHEA:50129"/>
    </physiologicalReaction>
</comment>
<evidence type="ECO:0000313" key="23">
    <source>
        <dbReference type="EMBL" id="CAG9585703.1"/>
    </source>
</evidence>
<sequence length="255" mass="28241">MEDVSYSIEGKVVLVAGGVIGIGAGLIRYLVSHNAMYVVFLDVLEREGECLERELLNQYGGLKAKFIKCDITDEEQLLSAYNQVLEKYRRVDAVINNVMVANNDNLEKMIDASYNTVIASTFNALEEMRADKSRSGGVILNLSSFLGLTQRNNILLELSKEVESREPYSKTKVRIITAFLGPTDTALLHRSNYIENQNNLSGDILETQRVTSAVTGVIDVITRAESGSTWIIVNDKPPFEVTDAKGFDVPNINTV</sequence>
<protein>
    <recommendedName>
        <fullName evidence="5">15-hydroxyprostaglandin dehydrogenase [NAD(+)]</fullName>
        <ecNumber evidence="3">1.1.1.141</ecNumber>
        <ecNumber evidence="4">1.1.1.232</ecNumber>
    </recommendedName>
    <alternativeName>
        <fullName evidence="7">Eicosanoid/docosanoid dehydrogenase [NAD(+)]</fullName>
    </alternativeName>
    <alternativeName>
        <fullName evidence="6">Prostaglandin dehydrogenase 1</fullName>
    </alternativeName>
</protein>
<evidence type="ECO:0000256" key="7">
    <source>
        <dbReference type="ARBA" id="ARBA00042026"/>
    </source>
</evidence>
<keyword evidence="24" id="KW-1185">Reference proteome</keyword>
<keyword evidence="22" id="KW-0812">Transmembrane</keyword>
<dbReference type="OrthoDB" id="10037824at2759"/>
<evidence type="ECO:0000256" key="9">
    <source>
        <dbReference type="ARBA" id="ARBA00047325"/>
    </source>
</evidence>
<evidence type="ECO:0000256" key="16">
    <source>
        <dbReference type="ARBA" id="ARBA00048535"/>
    </source>
</evidence>
<comment type="catalytic activity">
    <reaction evidence="20">
        <text>(15S)-hydroxy-(5Z,8Z,11Z,13E)-eicosatetraenoate + NAD(+) = 15-oxo-(5Z,8Z,11Z,13E)-eicosatetraenoate + NADH + H(+)</text>
        <dbReference type="Rhea" id="RHEA:23260"/>
        <dbReference type="ChEBI" id="CHEBI:15378"/>
        <dbReference type="ChEBI" id="CHEBI:57409"/>
        <dbReference type="ChEBI" id="CHEBI:57410"/>
        <dbReference type="ChEBI" id="CHEBI:57540"/>
        <dbReference type="ChEBI" id="CHEBI:57945"/>
        <dbReference type="EC" id="1.1.1.232"/>
    </reaction>
    <physiologicalReaction direction="left-to-right" evidence="20">
        <dbReference type="Rhea" id="RHEA:23261"/>
    </physiologicalReaction>
</comment>
<comment type="catalytic activity">
    <reaction evidence="12">
        <text>15-oxo-(5S,6R)-dihydroxy-(7E,9E,11Z)-eicosatrienoate + NADH + H(+) = (5S,6R,15S)-trihydroxy-(7E,9E,11Z)-eicosatrienoate + NAD(+)</text>
        <dbReference type="Rhea" id="RHEA:41596"/>
        <dbReference type="ChEBI" id="CHEBI:15378"/>
        <dbReference type="ChEBI" id="CHEBI:57540"/>
        <dbReference type="ChEBI" id="CHEBI:57945"/>
        <dbReference type="ChEBI" id="CHEBI:78325"/>
        <dbReference type="ChEBI" id="CHEBI:78329"/>
    </reaction>
    <physiologicalReaction direction="left-to-right" evidence="12">
        <dbReference type="Rhea" id="RHEA:41597"/>
    </physiologicalReaction>
</comment>
<evidence type="ECO:0000256" key="4">
    <source>
        <dbReference type="ARBA" id="ARBA00039060"/>
    </source>
</evidence>
<dbReference type="EC" id="1.1.1.141" evidence="3"/>
<dbReference type="Pfam" id="PF00106">
    <property type="entry name" value="adh_short"/>
    <property type="match status" value="1"/>
</dbReference>
<dbReference type="InterPro" id="IPR036291">
    <property type="entry name" value="NAD(P)-bd_dom_sf"/>
</dbReference>
<comment type="caution">
    <text evidence="23">The sequence shown here is derived from an EMBL/GenBank/DDBJ whole genome shotgun (WGS) entry which is preliminary data.</text>
</comment>
<comment type="catalytic activity">
    <reaction evidence="10">
        <text>resolvin D1 + NAD(+) = 8-oxoresolvin D1 + NADH + H(+)</text>
        <dbReference type="Rhea" id="RHEA:50124"/>
        <dbReference type="ChEBI" id="CHEBI:15378"/>
        <dbReference type="ChEBI" id="CHEBI:57540"/>
        <dbReference type="ChEBI" id="CHEBI:57945"/>
        <dbReference type="ChEBI" id="CHEBI:132079"/>
        <dbReference type="ChEBI" id="CHEBI:132080"/>
    </reaction>
    <physiologicalReaction direction="left-to-right" evidence="10">
        <dbReference type="Rhea" id="RHEA:50125"/>
    </physiologicalReaction>
</comment>
<dbReference type="GO" id="GO:0016404">
    <property type="term" value="F:15-hydroxyprostaglandin dehydrogenase (NAD+) activity"/>
    <property type="evidence" value="ECO:0007669"/>
    <property type="project" value="UniProtKB-EC"/>
</dbReference>
<feature type="transmembrane region" description="Helical" evidence="22">
    <location>
        <begin position="12"/>
        <end position="31"/>
    </location>
</feature>
<comment type="catalytic activity">
    <reaction evidence="21">
        <text>resolvin E1 + NAD(+) = 18-oxo-resolvin E1 + NADH + H(+)</text>
        <dbReference type="Rhea" id="RHEA:49244"/>
        <dbReference type="ChEBI" id="CHEBI:15378"/>
        <dbReference type="ChEBI" id="CHEBI:57540"/>
        <dbReference type="ChEBI" id="CHEBI:57945"/>
        <dbReference type="ChEBI" id="CHEBI:91000"/>
        <dbReference type="ChEBI" id="CHEBI:91001"/>
    </reaction>
    <physiologicalReaction direction="left-to-right" evidence="21">
        <dbReference type="Rhea" id="RHEA:49245"/>
    </physiologicalReaction>
</comment>
<evidence type="ECO:0000256" key="18">
    <source>
        <dbReference type="ARBA" id="ARBA00048739"/>
    </source>
</evidence>
<comment type="similarity">
    <text evidence="1">Belongs to the short-chain dehydrogenases/reductases (SDR) family.</text>
</comment>
<evidence type="ECO:0000256" key="12">
    <source>
        <dbReference type="ARBA" id="ARBA00048140"/>
    </source>
</evidence>
<evidence type="ECO:0000256" key="1">
    <source>
        <dbReference type="ARBA" id="ARBA00006484"/>
    </source>
</evidence>
<evidence type="ECO:0000256" key="11">
    <source>
        <dbReference type="ARBA" id="ARBA00048008"/>
    </source>
</evidence>
<dbReference type="InterPro" id="IPR002347">
    <property type="entry name" value="SDR_fam"/>
</dbReference>
<comment type="catalytic activity">
    <reaction evidence="16">
        <text>lipoxin A4 + NAD(+) = 15-oxo-(5S,6R)-dihydroxy-(7E,9E,11Z,13E)-eicosatetraenoate + NADH + H(+)</text>
        <dbReference type="Rhea" id="RHEA:41572"/>
        <dbReference type="ChEBI" id="CHEBI:15378"/>
        <dbReference type="ChEBI" id="CHEBI:57540"/>
        <dbReference type="ChEBI" id="CHEBI:57945"/>
        <dbReference type="ChEBI" id="CHEBI:67026"/>
        <dbReference type="ChEBI" id="CHEBI:78311"/>
    </reaction>
    <physiologicalReaction direction="left-to-right" evidence="16">
        <dbReference type="Rhea" id="RHEA:41573"/>
    </physiologicalReaction>
</comment>
<evidence type="ECO:0000256" key="8">
    <source>
        <dbReference type="ARBA" id="ARBA00045705"/>
    </source>
</evidence>
<reference evidence="23" key="1">
    <citation type="submission" date="2021-09" db="EMBL/GenBank/DDBJ databases">
        <authorList>
            <person name="Martin H S."/>
        </authorList>
    </citation>
    <scope>NUCLEOTIDE SEQUENCE</scope>
</reference>
<evidence type="ECO:0000256" key="17">
    <source>
        <dbReference type="ARBA" id="ARBA00048611"/>
    </source>
</evidence>
<dbReference type="GO" id="GO:0005737">
    <property type="term" value="C:cytoplasm"/>
    <property type="evidence" value="ECO:0007669"/>
    <property type="project" value="TreeGrafter"/>
</dbReference>
<comment type="catalytic activity">
    <reaction evidence="15">
        <text>resolvin D2 + NAD(+) = 7-oxoresolvin D2 + NADH + H(+)</text>
        <dbReference type="Rhea" id="RHEA:53584"/>
        <dbReference type="ChEBI" id="CHEBI:15378"/>
        <dbReference type="ChEBI" id="CHEBI:57540"/>
        <dbReference type="ChEBI" id="CHEBI:57945"/>
        <dbReference type="ChEBI" id="CHEBI:133367"/>
        <dbReference type="ChEBI" id="CHEBI:137497"/>
    </reaction>
    <physiologicalReaction direction="left-to-right" evidence="15">
        <dbReference type="Rhea" id="RHEA:53585"/>
    </physiologicalReaction>
</comment>
<keyword evidence="22" id="KW-1133">Transmembrane helix</keyword>
<dbReference type="EMBL" id="CAKASE010000083">
    <property type="protein sequence ID" value="CAG9585703.1"/>
    <property type="molecule type" value="Genomic_DNA"/>
</dbReference>
<dbReference type="Gene3D" id="3.40.50.720">
    <property type="entry name" value="NAD(P)-binding Rossmann-like Domain"/>
    <property type="match status" value="1"/>
</dbReference>
<comment type="catalytic activity">
    <reaction evidence="19">
        <text>resolvin D2 + NAD(+) = 16-oxoresolvin D2 + NADH + H(+)</text>
        <dbReference type="Rhea" id="RHEA:53588"/>
        <dbReference type="ChEBI" id="CHEBI:15378"/>
        <dbReference type="ChEBI" id="CHEBI:57540"/>
        <dbReference type="ChEBI" id="CHEBI:57945"/>
        <dbReference type="ChEBI" id="CHEBI:133367"/>
        <dbReference type="ChEBI" id="CHEBI:137498"/>
    </reaction>
    <physiologicalReaction direction="left-to-right" evidence="19">
        <dbReference type="Rhea" id="RHEA:53589"/>
    </physiologicalReaction>
</comment>
<keyword evidence="22" id="KW-0472">Membrane</keyword>
<comment type="catalytic activity">
    <reaction evidence="17">
        <text>prostaglandin A1 + NAD(+) = 15-oxo-prostaglandin A1 + NADH + H(+)</text>
        <dbReference type="Rhea" id="RHEA:41263"/>
        <dbReference type="ChEBI" id="CHEBI:15378"/>
        <dbReference type="ChEBI" id="CHEBI:57398"/>
        <dbReference type="ChEBI" id="CHEBI:57540"/>
        <dbReference type="ChEBI" id="CHEBI:57945"/>
        <dbReference type="ChEBI" id="CHEBI:85072"/>
    </reaction>
    <physiologicalReaction direction="left-to-right" evidence="17">
        <dbReference type="Rhea" id="RHEA:41264"/>
    </physiologicalReaction>
</comment>
<comment type="function">
    <text evidence="8">Catalyzes the NAD-dependent dehydrogenation (oxidation) of a broad array of hydroxylated polyunsaturated fatty acids (mainly eicosanoids and docosanoids, including prostaglandins, lipoxins and resolvins), yielding their corresponding keto (oxo) metabolites. Decreases the levels of the pro-proliferative prostaglandins such as prostaglandin E2 (whose activity is increased in cancer because of an increase in the expression of cyclooxygenase 2) and generates oxo-fatty acid products that can profoundly influence cell function by abrogating pro-inflammatory cytokine expression. Converts resolvins E1, D1 and D2 to their oxo products, which represents a mode of resolvin inactivation. Resolvin E1 plays important roles during the resolution phase of acute inflammation, while resolvins D1 and D2 have a unique role in obesity-induced adipose inflammation.</text>
</comment>
<evidence type="ECO:0000256" key="13">
    <source>
        <dbReference type="ARBA" id="ARBA00048144"/>
    </source>
</evidence>
<organism evidence="23 24">
    <name type="scientific">Danaus chrysippus</name>
    <name type="common">African queen</name>
    <dbReference type="NCBI Taxonomy" id="151541"/>
    <lineage>
        <taxon>Eukaryota</taxon>
        <taxon>Metazoa</taxon>
        <taxon>Ecdysozoa</taxon>
        <taxon>Arthropoda</taxon>
        <taxon>Hexapoda</taxon>
        <taxon>Insecta</taxon>
        <taxon>Pterygota</taxon>
        <taxon>Neoptera</taxon>
        <taxon>Endopterygota</taxon>
        <taxon>Lepidoptera</taxon>
        <taxon>Glossata</taxon>
        <taxon>Ditrysia</taxon>
        <taxon>Papilionoidea</taxon>
        <taxon>Nymphalidae</taxon>
        <taxon>Danainae</taxon>
        <taxon>Danaini</taxon>
        <taxon>Danaina</taxon>
        <taxon>Danaus</taxon>
        <taxon>Anosia</taxon>
    </lineage>
</organism>